<keyword evidence="9" id="KW-0460">Magnesium</keyword>
<keyword evidence="10 12" id="KW-0694">RNA-binding</keyword>
<dbReference type="PROSITE" id="PS51192">
    <property type="entry name" value="HELICASE_ATP_BIND_1"/>
    <property type="match status" value="1"/>
</dbReference>
<dbReference type="Gene3D" id="1.10.1520.10">
    <property type="entry name" value="Ribonuclease III domain"/>
    <property type="match status" value="2"/>
</dbReference>
<dbReference type="GO" id="GO:0006396">
    <property type="term" value="P:RNA processing"/>
    <property type="evidence" value="ECO:0007669"/>
    <property type="project" value="InterPro"/>
</dbReference>
<evidence type="ECO:0000259" key="14">
    <source>
        <dbReference type="PROSITE" id="PS50142"/>
    </source>
</evidence>
<dbReference type="GO" id="GO:0003723">
    <property type="term" value="F:RNA binding"/>
    <property type="evidence" value="ECO:0007669"/>
    <property type="project" value="UniProtKB-UniRule"/>
</dbReference>
<reference evidence="18 19" key="1">
    <citation type="submission" date="2016-05" db="EMBL/GenBank/DDBJ databases">
        <title>Genome sequencing reveals origins of a unique bacterial endosymbiosis in the earliest lineages of terrestrial Fungi.</title>
        <authorList>
            <consortium name="DOE Joint Genome Institute"/>
            <person name="Uehling J."/>
            <person name="Gryganskyi A."/>
            <person name="Hameed K."/>
            <person name="Tschaplinski T."/>
            <person name="Misztal P."/>
            <person name="Wu S."/>
            <person name="Desiro A."/>
            <person name="Vande Pol N."/>
            <person name="Du Z.-Y."/>
            <person name="Zienkiewicz A."/>
            <person name="Zienkiewicz K."/>
            <person name="Morin E."/>
            <person name="Tisserant E."/>
            <person name="Splivallo R."/>
            <person name="Hainaut M."/>
            <person name="Henrissat B."/>
            <person name="Ohm R."/>
            <person name="Kuo A."/>
            <person name="Yan J."/>
            <person name="Lipzen A."/>
            <person name="Nolan M."/>
            <person name="Labutti K."/>
            <person name="Barry K."/>
            <person name="Goldstein A."/>
            <person name="Labbe J."/>
            <person name="Schadt C."/>
            <person name="Tuskan G."/>
            <person name="Grigoriev I."/>
            <person name="Martin F."/>
            <person name="Vilgalys R."/>
            <person name="Bonito G."/>
        </authorList>
    </citation>
    <scope>NUCLEOTIDE SEQUENCE [LARGE SCALE GENOMIC DNA]</scope>
    <source>
        <strain evidence="18 19">AG-77</strain>
    </source>
</reference>
<dbReference type="CDD" id="cd00593">
    <property type="entry name" value="RIBOc"/>
    <property type="match status" value="2"/>
</dbReference>
<evidence type="ECO:0000256" key="1">
    <source>
        <dbReference type="ARBA" id="ARBA00001936"/>
    </source>
</evidence>
<name>A0A197JM68_9FUNG</name>
<feature type="compositionally biased region" description="Low complexity" evidence="13">
    <location>
        <begin position="987"/>
        <end position="1015"/>
    </location>
</feature>
<evidence type="ECO:0000256" key="6">
    <source>
        <dbReference type="ARBA" id="ARBA00022801"/>
    </source>
</evidence>
<dbReference type="FunFam" id="3.30.160.380:FF:000001">
    <property type="entry name" value="Endoribonuclease dicer-like 1"/>
    <property type="match status" value="1"/>
</dbReference>
<dbReference type="InterPro" id="IPR001650">
    <property type="entry name" value="Helicase_C-like"/>
</dbReference>
<dbReference type="Pfam" id="PF03368">
    <property type="entry name" value="Dicer_dimer"/>
    <property type="match status" value="1"/>
</dbReference>
<dbReference type="OrthoDB" id="416741at2759"/>
<dbReference type="PANTHER" id="PTHR14950">
    <property type="entry name" value="DICER-RELATED"/>
    <property type="match status" value="1"/>
</dbReference>
<dbReference type="Pfam" id="PF00636">
    <property type="entry name" value="Ribonuclease_3"/>
    <property type="match status" value="2"/>
</dbReference>
<accession>A0A197JM68</accession>
<sequence>MTTTTTAAAFDLLGREGVDDFLGPVAGSLRDLPSNSLPKPSTSTQPIKIAGTTQQDLLSPLEEDPIPILDQPLRSTASKLPLPLIPMQTLSLSPRMGTSFRPVSSLSFDSSVASQSSTASDSSHEVKVPPVKQNPFLVPRQYQIELFQKAEAGNVIAVMDTGSGKTLVAVMLIREMLRREREARRGPKERKISFFIVNNVPLVFQQAAVIRSNCDAEVTMLCGAMDTKKFSEDLWGETYKNVDVVVLTAQILLDLFHHGFVQMSRVNLLIFDECHHARKDHPFCCIMKDFYHVHDLDRAQRPKVFGMTASPSSDIGSKLYHTASELEKLMDAKVFTVDKEEVKQFVERPLEFVVQYNPAPGYRTTKLTSVLRSKCFMVPSLNPIFESVQFNLSHLGSWCVDSLWRVYIENMARREGSIKQLPEEIRTALDVVKAWTYPNPAVDIKQMSPKVMKLIQILRVAGKSWSEDFCGIIFVQRRDTAIALCLLLQELEEFREIFRVQVLAGHSDENYSVLKMKFQEQNDIISNFRSKVYNLLVSTSVAEEGLDIQPCNVVIRFDPITTTISYIQSRGRARQKNSRYIMMMEYDNRGEEAALEKIQIGEKSMREWCHSLDSERLMRKPGSIDEDDGTELMDMNPAQSYRVPTTGALLTLDSAIQLLHYYCSSLTGDEFCSLQPEFSVTANGSSGFICDLTLPPNAPVRIVQSDRTSTKQMARKSAAFKACELLHSLKALNDNLLPVMVEEVIGDSPVESVPLETIEKNRIYPYSCPEIWKQDPMNIEAPLILHRCVLEMDERDVERLGGKHRFRLMCILTRQPLPSAIAPIRLYLEGAGRLVNIKSYPEPLTVTKEQLLLIQKFTLLLFQRMCRKSFECSLETMPYFLVPLCKRNSSTHLNSTLAQAELDISWEDIESGQKVQPDPVPIPETEDEQVLQTTLLALRKDPTREFFLKTILKDYKMQDLMPPDAFRQELAAWDESLTKLRNHTMRSAAKAAAATSPSSDASTANNPPSSPSPSNLSIEGVVTPAPATVPKTFAAYFKWKFQVDCEDGDKILMVDRVRKMRNHLQPAVREEEAKEEAGAMMMPLKACIRGTVKADVLRMAQLVPSILFSLDQTLLVYEARNLIGLNQVHLDYLQEAFTTSSSNREYQYERLELLGDSFLKFSSTIRLYIVNPAKDEGQLHASRIRIISNKALLGHATSLELYRFISSTPFHRKSWRPPYFTIDKKEWESVQKHQLSNKTLADVIEASLGAAFLSGGYTVAFQAAKALRIPFDEFATWEDFERVFLEAKTTKEAARRGEEGLASSSSTTLSLMAQVPLSVANMAAIQEVQKVLGYEFKDPSLFFEAMTHASHIRADAVCYQRLEFLGDAVLDFQVIQYYYEKYYDAPPGAITLIKDASVNNGILGAISLKWGLQKFLDHYSPSLIGAISRAMVSLEERASKSPTGELEKEYWVDIYMPKVLGDLVESTLGAVFVDSGFNFELITDLFRRLIKPFLDKHVNFEGMVLHPNKVLLESLQYQGCHNFKFETEAAEKVSDSEKLLKKLGLGMRSSNGLRSHDDGEPVLKCHFRIHERTMATAVGKHMEDLRKEVSLATLAILRKEPELMATLCTCPKKRGARHISMLDRYRKE</sequence>
<evidence type="ECO:0000256" key="8">
    <source>
        <dbReference type="ARBA" id="ARBA00022840"/>
    </source>
</evidence>
<evidence type="ECO:0000256" key="10">
    <source>
        <dbReference type="ARBA" id="ARBA00022884"/>
    </source>
</evidence>
<dbReference type="Gene3D" id="3.30.160.380">
    <property type="entry name" value="Dicer dimerisation domain"/>
    <property type="match status" value="1"/>
</dbReference>
<keyword evidence="6" id="KW-0378">Hydrolase</keyword>
<protein>
    <recommendedName>
        <fullName evidence="20">P-loop containing nucleoside triphosphate hydrolase protein</fullName>
    </recommendedName>
</protein>
<evidence type="ECO:0000256" key="13">
    <source>
        <dbReference type="SAM" id="MobiDB-lite"/>
    </source>
</evidence>
<keyword evidence="8" id="KW-0067">ATP-binding</keyword>
<dbReference type="PROSITE" id="PS50142">
    <property type="entry name" value="RNASE_3_2"/>
    <property type="match status" value="2"/>
</dbReference>
<evidence type="ECO:0000259" key="17">
    <source>
        <dbReference type="PROSITE" id="PS51327"/>
    </source>
</evidence>
<feature type="domain" description="RNase III" evidence="14">
    <location>
        <begin position="1325"/>
        <end position="1476"/>
    </location>
</feature>
<gene>
    <name evidence="18" type="ORF">K457DRAFT_34609</name>
</gene>
<feature type="domain" description="Dicer dsRNA-binding fold" evidence="17">
    <location>
        <begin position="655"/>
        <end position="746"/>
    </location>
</feature>
<evidence type="ECO:0000256" key="2">
    <source>
        <dbReference type="ARBA" id="ARBA00001946"/>
    </source>
</evidence>
<feature type="domain" description="Helicase ATP-binding" evidence="15">
    <location>
        <begin position="146"/>
        <end position="329"/>
    </location>
</feature>
<comment type="cofactor">
    <cofactor evidence="1">
        <name>Mn(2+)</name>
        <dbReference type="ChEBI" id="CHEBI:29035"/>
    </cofactor>
</comment>
<dbReference type="PROSITE" id="PS51194">
    <property type="entry name" value="HELICASE_CTER"/>
    <property type="match status" value="1"/>
</dbReference>
<dbReference type="Proteomes" id="UP000078512">
    <property type="component" value="Unassembled WGS sequence"/>
</dbReference>
<dbReference type="GO" id="GO:0005524">
    <property type="term" value="F:ATP binding"/>
    <property type="evidence" value="ECO:0007669"/>
    <property type="project" value="UniProtKB-KW"/>
</dbReference>
<dbReference type="GO" id="GO:0004386">
    <property type="term" value="F:helicase activity"/>
    <property type="evidence" value="ECO:0007669"/>
    <property type="project" value="UniProtKB-KW"/>
</dbReference>
<comment type="similarity">
    <text evidence="11 12">Belongs to the helicase family. Dicer subfamily.</text>
</comment>
<dbReference type="InterPro" id="IPR036389">
    <property type="entry name" value="RNase_III_sf"/>
</dbReference>
<dbReference type="GO" id="GO:0046872">
    <property type="term" value="F:metal ion binding"/>
    <property type="evidence" value="ECO:0007669"/>
    <property type="project" value="UniProtKB-KW"/>
</dbReference>
<organism evidence="18 19">
    <name type="scientific">Linnemannia elongata AG-77</name>
    <dbReference type="NCBI Taxonomy" id="1314771"/>
    <lineage>
        <taxon>Eukaryota</taxon>
        <taxon>Fungi</taxon>
        <taxon>Fungi incertae sedis</taxon>
        <taxon>Mucoromycota</taxon>
        <taxon>Mortierellomycotina</taxon>
        <taxon>Mortierellomycetes</taxon>
        <taxon>Mortierellales</taxon>
        <taxon>Mortierellaceae</taxon>
        <taxon>Linnemannia</taxon>
    </lineage>
</organism>
<evidence type="ECO:0000313" key="18">
    <source>
        <dbReference type="EMBL" id="OAQ26342.1"/>
    </source>
</evidence>
<dbReference type="InterPro" id="IPR014001">
    <property type="entry name" value="Helicase_ATP-bd"/>
</dbReference>
<dbReference type="SMART" id="SM00535">
    <property type="entry name" value="RIBOc"/>
    <property type="match status" value="2"/>
</dbReference>
<dbReference type="CDD" id="cd18034">
    <property type="entry name" value="DEXHc_dicer"/>
    <property type="match status" value="1"/>
</dbReference>
<dbReference type="FunFam" id="1.10.1520.10:FF:000004">
    <property type="entry name" value="Endoribonuclease dicer-like 1"/>
    <property type="match status" value="1"/>
</dbReference>
<evidence type="ECO:0000256" key="9">
    <source>
        <dbReference type="ARBA" id="ARBA00022842"/>
    </source>
</evidence>
<evidence type="ECO:0000259" key="15">
    <source>
        <dbReference type="PROSITE" id="PS51192"/>
    </source>
</evidence>
<dbReference type="Pfam" id="PF00270">
    <property type="entry name" value="DEAD"/>
    <property type="match status" value="1"/>
</dbReference>
<keyword evidence="5" id="KW-0547">Nucleotide-binding</keyword>
<dbReference type="SUPFAM" id="SSF52540">
    <property type="entry name" value="P-loop containing nucleoside triphosphate hydrolases"/>
    <property type="match status" value="1"/>
</dbReference>
<dbReference type="PROSITE" id="PS51327">
    <property type="entry name" value="DICER_DSRBF"/>
    <property type="match status" value="1"/>
</dbReference>
<evidence type="ECO:0000313" key="19">
    <source>
        <dbReference type="Proteomes" id="UP000078512"/>
    </source>
</evidence>
<evidence type="ECO:0000256" key="11">
    <source>
        <dbReference type="ARBA" id="ARBA00035116"/>
    </source>
</evidence>
<dbReference type="FunFam" id="3.40.50.300:FF:000628">
    <property type="entry name" value="Endoribonuclease Dicer"/>
    <property type="match status" value="1"/>
</dbReference>
<dbReference type="PANTHER" id="PTHR14950:SF37">
    <property type="entry name" value="ENDORIBONUCLEASE DICER"/>
    <property type="match status" value="1"/>
</dbReference>
<dbReference type="EMBL" id="KV442068">
    <property type="protein sequence ID" value="OAQ26342.1"/>
    <property type="molecule type" value="Genomic_DNA"/>
</dbReference>
<evidence type="ECO:0008006" key="20">
    <source>
        <dbReference type="Google" id="ProtNLM"/>
    </source>
</evidence>
<keyword evidence="3" id="KW-0479">Metal-binding</keyword>
<keyword evidence="4" id="KW-0677">Repeat</keyword>
<dbReference type="SUPFAM" id="SSF69065">
    <property type="entry name" value="RNase III domain-like"/>
    <property type="match status" value="2"/>
</dbReference>
<proteinExistence type="inferred from homology"/>
<evidence type="ECO:0000259" key="16">
    <source>
        <dbReference type="PROSITE" id="PS51194"/>
    </source>
</evidence>
<keyword evidence="7" id="KW-0347">Helicase</keyword>
<dbReference type="InterPro" id="IPR005034">
    <property type="entry name" value="Dicer_dimerisation"/>
</dbReference>
<keyword evidence="19" id="KW-1185">Reference proteome</keyword>
<dbReference type="SMART" id="SM00490">
    <property type="entry name" value="HELICc"/>
    <property type="match status" value="1"/>
</dbReference>
<dbReference type="InterPro" id="IPR000999">
    <property type="entry name" value="RNase_III_dom"/>
</dbReference>
<dbReference type="Gene3D" id="3.40.50.300">
    <property type="entry name" value="P-loop containing nucleotide triphosphate hydrolases"/>
    <property type="match status" value="2"/>
</dbReference>
<evidence type="ECO:0000256" key="5">
    <source>
        <dbReference type="ARBA" id="ARBA00022741"/>
    </source>
</evidence>
<feature type="domain" description="RNase III" evidence="14">
    <location>
        <begin position="1114"/>
        <end position="1256"/>
    </location>
</feature>
<dbReference type="InterPro" id="IPR038248">
    <property type="entry name" value="Dicer_dimer_sf"/>
</dbReference>
<dbReference type="PROSITE" id="PS00517">
    <property type="entry name" value="RNASE_3_1"/>
    <property type="match status" value="1"/>
</dbReference>
<evidence type="ECO:0000256" key="4">
    <source>
        <dbReference type="ARBA" id="ARBA00022737"/>
    </source>
</evidence>
<dbReference type="InterPro" id="IPR011545">
    <property type="entry name" value="DEAD/DEAH_box_helicase_dom"/>
</dbReference>
<evidence type="ECO:0000256" key="3">
    <source>
        <dbReference type="ARBA" id="ARBA00022723"/>
    </source>
</evidence>
<dbReference type="STRING" id="1314771.A0A197JM68"/>
<dbReference type="Pfam" id="PF00271">
    <property type="entry name" value="Helicase_C"/>
    <property type="match status" value="1"/>
</dbReference>
<dbReference type="GO" id="GO:0004525">
    <property type="term" value="F:ribonuclease III activity"/>
    <property type="evidence" value="ECO:0007669"/>
    <property type="project" value="InterPro"/>
</dbReference>
<dbReference type="InterPro" id="IPR027417">
    <property type="entry name" value="P-loop_NTPase"/>
</dbReference>
<feature type="region of interest" description="Disordered" evidence="13">
    <location>
        <begin position="985"/>
        <end position="1018"/>
    </location>
</feature>
<evidence type="ECO:0000256" key="12">
    <source>
        <dbReference type="PROSITE-ProRule" id="PRU00657"/>
    </source>
</evidence>
<evidence type="ECO:0000256" key="7">
    <source>
        <dbReference type="ARBA" id="ARBA00022806"/>
    </source>
</evidence>
<dbReference type="GO" id="GO:0031047">
    <property type="term" value="P:regulatory ncRNA-mediated gene silencing"/>
    <property type="evidence" value="ECO:0007669"/>
    <property type="project" value="UniProtKB-ARBA"/>
</dbReference>
<feature type="domain" description="Helicase C-terminal" evidence="16">
    <location>
        <begin position="453"/>
        <end position="620"/>
    </location>
</feature>
<dbReference type="SMART" id="SM00487">
    <property type="entry name" value="DEXDc"/>
    <property type="match status" value="1"/>
</dbReference>
<comment type="cofactor">
    <cofactor evidence="2">
        <name>Mg(2+)</name>
        <dbReference type="ChEBI" id="CHEBI:18420"/>
    </cofactor>
</comment>